<keyword evidence="2" id="KW-0677">Repeat</keyword>
<dbReference type="GO" id="GO:0005524">
    <property type="term" value="F:ATP binding"/>
    <property type="evidence" value="ECO:0007669"/>
    <property type="project" value="UniProtKB-KW"/>
</dbReference>
<keyword evidence="5" id="KW-0325">Glycoprotein</keyword>
<dbReference type="Pfam" id="PF00560">
    <property type="entry name" value="LRR_1"/>
    <property type="match status" value="2"/>
</dbReference>
<dbReference type="InterPro" id="IPR032675">
    <property type="entry name" value="LRR_dom_sf"/>
</dbReference>
<accession>A0AAD8HXB1</accession>
<dbReference type="Gene3D" id="3.80.10.10">
    <property type="entry name" value="Ribonuclease Inhibitor"/>
    <property type="match status" value="1"/>
</dbReference>
<dbReference type="InterPro" id="IPR050647">
    <property type="entry name" value="Plant_LRR-RLKs"/>
</dbReference>
<evidence type="ECO:0000313" key="7">
    <source>
        <dbReference type="Proteomes" id="UP001237642"/>
    </source>
</evidence>
<organism evidence="6 7">
    <name type="scientific">Heracleum sosnowskyi</name>
    <dbReference type="NCBI Taxonomy" id="360622"/>
    <lineage>
        <taxon>Eukaryota</taxon>
        <taxon>Viridiplantae</taxon>
        <taxon>Streptophyta</taxon>
        <taxon>Embryophyta</taxon>
        <taxon>Tracheophyta</taxon>
        <taxon>Spermatophyta</taxon>
        <taxon>Magnoliopsida</taxon>
        <taxon>eudicotyledons</taxon>
        <taxon>Gunneridae</taxon>
        <taxon>Pentapetalae</taxon>
        <taxon>asterids</taxon>
        <taxon>campanulids</taxon>
        <taxon>Apiales</taxon>
        <taxon>Apiaceae</taxon>
        <taxon>Apioideae</taxon>
        <taxon>apioid superclade</taxon>
        <taxon>Tordylieae</taxon>
        <taxon>Tordyliinae</taxon>
        <taxon>Heracleum</taxon>
    </lineage>
</organism>
<proteinExistence type="predicted"/>
<evidence type="ECO:0000256" key="5">
    <source>
        <dbReference type="ARBA" id="ARBA00023180"/>
    </source>
</evidence>
<keyword evidence="3" id="KW-0547">Nucleotide-binding</keyword>
<dbReference type="PANTHER" id="PTHR48056">
    <property type="entry name" value="LRR RECEPTOR-LIKE SERINE/THREONINE-PROTEIN KINASE-RELATED"/>
    <property type="match status" value="1"/>
</dbReference>
<protein>
    <submittedName>
        <fullName evidence="6">Uncharacterized protein</fullName>
    </submittedName>
</protein>
<dbReference type="SUPFAM" id="SSF52058">
    <property type="entry name" value="L domain-like"/>
    <property type="match status" value="1"/>
</dbReference>
<sequence>MDTLRVFTTRKKNCYAFNADEGGRILVRAALDSLQQTFTNLQDWHLGSFDLTGSLPDISSMTSLQTIDLHNNSLTTGAIPDSLGTLPSLKDLNLADNQLSGSIPTSLSNSKKIKLDVTGNPDLCTSGKSCDATTTTTTNTPGFPTITGSPSTGKKKNKETPVILGTTIPSGLLASAFDMVEEVRNEIMVNMENQIIDQVSNVISQQAQNHIADLDTS</sequence>
<dbReference type="InterPro" id="IPR001611">
    <property type="entry name" value="Leu-rich_rpt"/>
</dbReference>
<dbReference type="PANTHER" id="PTHR48056:SF81">
    <property type="entry name" value="RECEPTOR PROTEIN-TYROSINE KINASE CEPR1"/>
    <property type="match status" value="1"/>
</dbReference>
<dbReference type="EMBL" id="JAUIZM010000007">
    <property type="protein sequence ID" value="KAK1373660.1"/>
    <property type="molecule type" value="Genomic_DNA"/>
</dbReference>
<reference evidence="6" key="2">
    <citation type="submission" date="2023-05" db="EMBL/GenBank/DDBJ databases">
        <authorList>
            <person name="Schelkunov M.I."/>
        </authorList>
    </citation>
    <scope>NUCLEOTIDE SEQUENCE</scope>
    <source>
        <strain evidence="6">Hsosn_3</strain>
        <tissue evidence="6">Leaf</tissue>
    </source>
</reference>
<comment type="caution">
    <text evidence="6">The sequence shown here is derived from an EMBL/GenBank/DDBJ whole genome shotgun (WGS) entry which is preliminary data.</text>
</comment>
<dbReference type="Proteomes" id="UP001237642">
    <property type="component" value="Unassembled WGS sequence"/>
</dbReference>
<name>A0AAD8HXB1_9APIA</name>
<evidence type="ECO:0000256" key="1">
    <source>
        <dbReference type="ARBA" id="ARBA00022614"/>
    </source>
</evidence>
<reference evidence="6" key="1">
    <citation type="submission" date="2023-02" db="EMBL/GenBank/DDBJ databases">
        <title>Genome of toxic invasive species Heracleum sosnowskyi carries increased number of genes despite the absence of recent whole-genome duplications.</title>
        <authorList>
            <person name="Schelkunov M."/>
            <person name="Shtratnikova V."/>
            <person name="Makarenko M."/>
            <person name="Klepikova A."/>
            <person name="Omelchenko D."/>
            <person name="Novikova G."/>
            <person name="Obukhova E."/>
            <person name="Bogdanov V."/>
            <person name="Penin A."/>
            <person name="Logacheva M."/>
        </authorList>
    </citation>
    <scope>NUCLEOTIDE SEQUENCE</scope>
    <source>
        <strain evidence="6">Hsosn_3</strain>
        <tissue evidence="6">Leaf</tissue>
    </source>
</reference>
<gene>
    <name evidence="6" type="ORF">POM88_029853</name>
</gene>
<evidence type="ECO:0000256" key="2">
    <source>
        <dbReference type="ARBA" id="ARBA00022737"/>
    </source>
</evidence>
<evidence type="ECO:0000313" key="6">
    <source>
        <dbReference type="EMBL" id="KAK1373660.1"/>
    </source>
</evidence>
<keyword evidence="4" id="KW-0067">ATP-binding</keyword>
<evidence type="ECO:0000256" key="3">
    <source>
        <dbReference type="ARBA" id="ARBA00022741"/>
    </source>
</evidence>
<evidence type="ECO:0000256" key="4">
    <source>
        <dbReference type="ARBA" id="ARBA00022840"/>
    </source>
</evidence>
<keyword evidence="7" id="KW-1185">Reference proteome</keyword>
<keyword evidence="1" id="KW-0433">Leucine-rich repeat</keyword>
<dbReference type="AlphaFoldDB" id="A0AAD8HXB1"/>